<dbReference type="AlphaFoldDB" id="A0A0B1RQQ0"/>
<dbReference type="GO" id="GO:0020037">
    <property type="term" value="F:heme binding"/>
    <property type="evidence" value="ECO:0007669"/>
    <property type="project" value="InterPro"/>
</dbReference>
<evidence type="ECO:0000313" key="3">
    <source>
        <dbReference type="EMBL" id="KHJ74959.1"/>
    </source>
</evidence>
<dbReference type="InterPro" id="IPR001128">
    <property type="entry name" value="Cyt_P450"/>
</dbReference>
<evidence type="ECO:0000256" key="1">
    <source>
        <dbReference type="ARBA" id="ARBA00010617"/>
    </source>
</evidence>
<organism evidence="3 4">
    <name type="scientific">Oesophagostomum dentatum</name>
    <name type="common">Nodular worm</name>
    <dbReference type="NCBI Taxonomy" id="61180"/>
    <lineage>
        <taxon>Eukaryota</taxon>
        <taxon>Metazoa</taxon>
        <taxon>Ecdysozoa</taxon>
        <taxon>Nematoda</taxon>
        <taxon>Chromadorea</taxon>
        <taxon>Rhabditida</taxon>
        <taxon>Rhabditina</taxon>
        <taxon>Rhabditomorpha</taxon>
        <taxon>Strongyloidea</taxon>
        <taxon>Strongylidae</taxon>
        <taxon>Oesophagostomum</taxon>
    </lineage>
</organism>
<dbReference type="Proteomes" id="UP000053660">
    <property type="component" value="Unassembled WGS sequence"/>
</dbReference>
<dbReference type="SUPFAM" id="SSF48264">
    <property type="entry name" value="Cytochrome P450"/>
    <property type="match status" value="1"/>
</dbReference>
<keyword evidence="4" id="KW-1185">Reference proteome</keyword>
<dbReference type="GO" id="GO:0016705">
    <property type="term" value="F:oxidoreductase activity, acting on paired donors, with incorporation or reduction of molecular oxygen"/>
    <property type="evidence" value="ECO:0007669"/>
    <property type="project" value="InterPro"/>
</dbReference>
<dbReference type="PANTHER" id="PTHR24284:SF1">
    <property type="entry name" value="CYTOCHROME P450 FAMILY"/>
    <property type="match status" value="1"/>
</dbReference>
<dbReference type="InterPro" id="IPR036396">
    <property type="entry name" value="Cyt_P450_sf"/>
</dbReference>
<dbReference type="PANTHER" id="PTHR24284">
    <property type="entry name" value="CYTOCHROME P450 FAMILY"/>
    <property type="match status" value="1"/>
</dbReference>
<name>A0A0B1RQQ0_OESDE</name>
<dbReference type="EMBL" id="KN613216">
    <property type="protein sequence ID" value="KHJ74959.1"/>
    <property type="molecule type" value="Genomic_DNA"/>
</dbReference>
<sequence length="90" mass="10367">MDLEGIKEAFVKKGDEFSGRTGLFPDTLFQFSENTGIVFSEGENWKEQRRTSLHILRDFGMGRNLMEEQVLLSAQDFLAHLDSLKNKEQL</sequence>
<keyword evidence="2" id="KW-0503">Monooxygenase</keyword>
<comment type="similarity">
    <text evidence="1">Belongs to the cytochrome P450 family.</text>
</comment>
<reference evidence="3 4" key="1">
    <citation type="submission" date="2014-03" db="EMBL/GenBank/DDBJ databases">
        <title>Draft genome of the hookworm Oesophagostomum dentatum.</title>
        <authorList>
            <person name="Mitreva M."/>
        </authorList>
    </citation>
    <scope>NUCLEOTIDE SEQUENCE [LARGE SCALE GENOMIC DNA]</scope>
    <source>
        <strain evidence="3 4">OD-Hann</strain>
    </source>
</reference>
<dbReference type="Gene3D" id="1.10.630.10">
    <property type="entry name" value="Cytochrome P450"/>
    <property type="match status" value="1"/>
</dbReference>
<proteinExistence type="inferred from homology"/>
<dbReference type="GO" id="GO:0005506">
    <property type="term" value="F:iron ion binding"/>
    <property type="evidence" value="ECO:0007669"/>
    <property type="project" value="InterPro"/>
</dbReference>
<feature type="non-terminal residue" evidence="3">
    <location>
        <position position="90"/>
    </location>
</feature>
<evidence type="ECO:0000256" key="2">
    <source>
        <dbReference type="ARBA" id="ARBA00023033"/>
    </source>
</evidence>
<gene>
    <name evidence="3" type="ORF">OESDEN_25425</name>
</gene>
<evidence type="ECO:0000313" key="4">
    <source>
        <dbReference type="Proteomes" id="UP000053660"/>
    </source>
</evidence>
<dbReference type="OrthoDB" id="5832330at2759"/>
<dbReference type="GO" id="GO:0004497">
    <property type="term" value="F:monooxygenase activity"/>
    <property type="evidence" value="ECO:0007669"/>
    <property type="project" value="UniProtKB-KW"/>
</dbReference>
<evidence type="ECO:0008006" key="5">
    <source>
        <dbReference type="Google" id="ProtNLM"/>
    </source>
</evidence>
<keyword evidence="2" id="KW-0560">Oxidoreductase</keyword>
<accession>A0A0B1RQQ0</accession>
<protein>
    <recommendedName>
        <fullName evidence="5">Unspecific monooxygenase</fullName>
    </recommendedName>
</protein>
<dbReference type="Pfam" id="PF00067">
    <property type="entry name" value="p450"/>
    <property type="match status" value="1"/>
</dbReference>